<name>A0ABR6WKV1_9FIRM</name>
<keyword evidence="2" id="KW-1185">Reference proteome</keyword>
<dbReference type="RefSeq" id="WP_148603153.1">
    <property type="nucleotide sequence ID" value="NZ_RXYB01000006.1"/>
</dbReference>
<dbReference type="SMART" id="SM01059">
    <property type="entry name" value="CAT"/>
    <property type="match status" value="1"/>
</dbReference>
<protein>
    <submittedName>
        <fullName evidence="1">Chloramphenicol acetyltransferase CAT</fullName>
    </submittedName>
</protein>
<dbReference type="PANTHER" id="PTHR38474">
    <property type="entry name" value="SLR0299 PROTEIN"/>
    <property type="match status" value="1"/>
</dbReference>
<dbReference type="InterPro" id="IPR001707">
    <property type="entry name" value="Cmp_AcTrfase"/>
</dbReference>
<sequence>MNMKFHPIDFETWDRRQYFYYFTEMLPTGFNLSVEIDITETYNKMKELGKKFFPAYLYLSAKLISEQQEFRIVKTDDQFGYYEVLHPSYACFHDDDKTLSNMWTDYSPDFETFYQHYMDDKAQYSGNHGILAKPEMPPPNSFMVGMLPWTQFTSYSPVPYGKGDYYFPILQAGRFFGKEGRKKMPFSITVHHAVVDGYHVNLFLEKFQNSMNQPELWMKRGSS</sequence>
<organism evidence="1 2">
    <name type="scientific">Acetobacterium tundrae</name>
    <dbReference type="NCBI Taxonomy" id="132932"/>
    <lineage>
        <taxon>Bacteria</taxon>
        <taxon>Bacillati</taxon>
        <taxon>Bacillota</taxon>
        <taxon>Clostridia</taxon>
        <taxon>Eubacteriales</taxon>
        <taxon>Eubacteriaceae</taxon>
        <taxon>Acetobacterium</taxon>
    </lineage>
</organism>
<dbReference type="Gene3D" id="3.30.559.10">
    <property type="entry name" value="Chloramphenicol acetyltransferase-like domain"/>
    <property type="match status" value="1"/>
</dbReference>
<dbReference type="InterPro" id="IPR023213">
    <property type="entry name" value="CAT-like_dom_sf"/>
</dbReference>
<dbReference type="EMBL" id="WJBB01000007">
    <property type="protein sequence ID" value="MBC3796916.1"/>
    <property type="molecule type" value="Genomic_DNA"/>
</dbReference>
<evidence type="ECO:0000313" key="1">
    <source>
        <dbReference type="EMBL" id="MBC3796916.1"/>
    </source>
</evidence>
<dbReference type="PANTHER" id="PTHR38474:SF2">
    <property type="entry name" value="CHLORAMPHENICOL ACETYLTRANSFERASE"/>
    <property type="match status" value="1"/>
</dbReference>
<evidence type="ECO:0000313" key="2">
    <source>
        <dbReference type="Proteomes" id="UP000653358"/>
    </source>
</evidence>
<reference evidence="1 2" key="1">
    <citation type="journal article" date="2020" name="mSystems">
        <title>Defining Genomic and Predicted Metabolic Features of the Acetobacterium Genus.</title>
        <authorList>
            <person name="Ross D.E."/>
            <person name="Marshall C.W."/>
            <person name="Gulliver D."/>
            <person name="May H.D."/>
            <person name="Norman R.S."/>
        </authorList>
    </citation>
    <scope>NUCLEOTIDE SEQUENCE [LARGE SCALE GENOMIC DNA]</scope>
    <source>
        <strain evidence="1 2">DSM 9173</strain>
    </source>
</reference>
<dbReference type="Pfam" id="PF00302">
    <property type="entry name" value="CAT"/>
    <property type="match status" value="1"/>
</dbReference>
<proteinExistence type="predicted"/>
<dbReference type="PIRSF" id="PIRSF000440">
    <property type="entry name" value="CAT"/>
    <property type="match status" value="1"/>
</dbReference>
<accession>A0ABR6WKV1</accession>
<dbReference type="Proteomes" id="UP000653358">
    <property type="component" value="Unassembled WGS sequence"/>
</dbReference>
<dbReference type="SUPFAM" id="SSF52777">
    <property type="entry name" value="CoA-dependent acyltransferases"/>
    <property type="match status" value="1"/>
</dbReference>
<gene>
    <name evidence="1" type="ORF">GH807_07625</name>
</gene>
<comment type="caution">
    <text evidence="1">The sequence shown here is derived from an EMBL/GenBank/DDBJ whole genome shotgun (WGS) entry which is preliminary data.</text>
</comment>